<evidence type="ECO:0000313" key="6">
    <source>
        <dbReference type="EMBL" id="RDW63399.1"/>
    </source>
</evidence>
<dbReference type="Gene3D" id="3.40.50.1820">
    <property type="entry name" value="alpha/beta hydrolase"/>
    <property type="match status" value="1"/>
</dbReference>
<evidence type="ECO:0000256" key="3">
    <source>
        <dbReference type="ARBA" id="ARBA00022801"/>
    </source>
</evidence>
<dbReference type="EC" id="3.1.1.-" evidence="4"/>
<evidence type="ECO:0000259" key="5">
    <source>
        <dbReference type="Pfam" id="PF00135"/>
    </source>
</evidence>
<name>A0A3D8QNN9_9HELO</name>
<comment type="similarity">
    <text evidence="2">Belongs to the 'GDXG' lipolytic enzyme family.</text>
</comment>
<organism evidence="6 7">
    <name type="scientific">Coleophoma cylindrospora</name>
    <dbReference type="NCBI Taxonomy" id="1849047"/>
    <lineage>
        <taxon>Eukaryota</taxon>
        <taxon>Fungi</taxon>
        <taxon>Dikarya</taxon>
        <taxon>Ascomycota</taxon>
        <taxon>Pezizomycotina</taxon>
        <taxon>Leotiomycetes</taxon>
        <taxon>Helotiales</taxon>
        <taxon>Dermateaceae</taxon>
        <taxon>Coleophoma</taxon>
    </lineage>
</organism>
<dbReference type="STRING" id="1849047.A0A3D8QNN9"/>
<sequence length="582" mass="64852">MLSDEIPVVDKVELDVPSLGKITGLTYNDATCQYLGIQYGEIPGRFRRPQPARPWKDGKYDGTKLGPYCPQPPRDFYPIPSASRPWLDMPSTDEFNCLNLNISVPRKPAENNEPLPVMVFLHGGAFVYATGSAPIYDGRILATTSATVIDRPTIIITLNYRLGVYGFLAGRDLEAYGKENGESGVGNYGIWDQVLALQWIQKHISGFGGDPKRVTLFGQSAGGVSVSCHLLRDEPLFSSAIMQSGLLRLCGVMSIDEYQICYEKMLVELGIPLNLAPAERVKRFLAVDTARVTAAMVPVYITPVITMALCDDEVLIPRPMPTMKQYQEFSIPKWCPNIMMGDCINECIIWNKAWDTMSPEPMPKTADLAEPTAAGLLQKMTTFLGPEKASAIAEIYKITPALSNAETFSIIERFASHGMYAIPNYFAEQAAPEVYAWHFEVPSPYENAWGGMAHHSFDNVLIWGVLKHTLPEKHQRISEVMQAMWVKFAHGEAPWERFGEEKKWMVFTTDGAELRSKEEDAGRGYEEWDKLHALGLVADLADLSEELCIRRKDILTPGFVDRGVTAAPASEPESKEKDWGVL</sequence>
<evidence type="ECO:0000313" key="7">
    <source>
        <dbReference type="Proteomes" id="UP000256645"/>
    </source>
</evidence>
<evidence type="ECO:0000256" key="1">
    <source>
        <dbReference type="ARBA" id="ARBA00005964"/>
    </source>
</evidence>
<evidence type="ECO:0000256" key="2">
    <source>
        <dbReference type="ARBA" id="ARBA00010515"/>
    </source>
</evidence>
<dbReference type="PROSITE" id="PS01173">
    <property type="entry name" value="LIPASE_GDXG_HIS"/>
    <property type="match status" value="1"/>
</dbReference>
<evidence type="ECO:0000256" key="4">
    <source>
        <dbReference type="RuleBase" id="RU361235"/>
    </source>
</evidence>
<protein>
    <recommendedName>
        <fullName evidence="4">Carboxylic ester hydrolase</fullName>
        <ecNumber evidence="4">3.1.1.-</ecNumber>
    </recommendedName>
</protein>
<dbReference type="InterPro" id="IPR002018">
    <property type="entry name" value="CarbesteraseB"/>
</dbReference>
<dbReference type="OrthoDB" id="6846267at2759"/>
<dbReference type="Pfam" id="PF00135">
    <property type="entry name" value="COesterase"/>
    <property type="match status" value="1"/>
</dbReference>
<keyword evidence="3 4" id="KW-0378">Hydrolase</keyword>
<comment type="caution">
    <text evidence="6">The sequence shown here is derived from an EMBL/GenBank/DDBJ whole genome shotgun (WGS) entry which is preliminary data.</text>
</comment>
<comment type="similarity">
    <text evidence="1 4">Belongs to the type-B carboxylesterase/lipase family.</text>
</comment>
<dbReference type="EMBL" id="PDLM01000013">
    <property type="protein sequence ID" value="RDW63399.1"/>
    <property type="molecule type" value="Genomic_DNA"/>
</dbReference>
<gene>
    <name evidence="6" type="ORF">BP6252_10944</name>
</gene>
<keyword evidence="7" id="KW-1185">Reference proteome</keyword>
<feature type="domain" description="Carboxylesterase type B" evidence="5">
    <location>
        <begin position="19"/>
        <end position="510"/>
    </location>
</feature>
<dbReference type="SUPFAM" id="SSF53474">
    <property type="entry name" value="alpha/beta-Hydrolases"/>
    <property type="match status" value="1"/>
</dbReference>
<reference evidence="6 7" key="1">
    <citation type="journal article" date="2018" name="IMA Fungus">
        <title>IMA Genome-F 9: Draft genome sequence of Annulohypoxylon stygium, Aspergillus mulundensis, Berkeleyomyces basicola (syn. Thielaviopsis basicola), Ceratocystis smalleyi, two Cercospora beticola strains, Coleophoma cylindrospora, Fusarium fracticaudum, Phialophora cf. hyalina, and Morchella septimelata.</title>
        <authorList>
            <person name="Wingfield B.D."/>
            <person name="Bills G.F."/>
            <person name="Dong Y."/>
            <person name="Huang W."/>
            <person name="Nel W.J."/>
            <person name="Swalarsk-Parry B.S."/>
            <person name="Vaghefi N."/>
            <person name="Wilken P.M."/>
            <person name="An Z."/>
            <person name="de Beer Z.W."/>
            <person name="De Vos L."/>
            <person name="Chen L."/>
            <person name="Duong T.A."/>
            <person name="Gao Y."/>
            <person name="Hammerbacher A."/>
            <person name="Kikkert J.R."/>
            <person name="Li Y."/>
            <person name="Li H."/>
            <person name="Li K."/>
            <person name="Li Q."/>
            <person name="Liu X."/>
            <person name="Ma X."/>
            <person name="Naidoo K."/>
            <person name="Pethybridge S.J."/>
            <person name="Sun J."/>
            <person name="Steenkamp E.T."/>
            <person name="van der Nest M.A."/>
            <person name="van Wyk S."/>
            <person name="Wingfield M.J."/>
            <person name="Xiong C."/>
            <person name="Yue Q."/>
            <person name="Zhang X."/>
        </authorList>
    </citation>
    <scope>NUCLEOTIDE SEQUENCE [LARGE SCALE GENOMIC DNA]</scope>
    <source>
        <strain evidence="6 7">BP6252</strain>
    </source>
</reference>
<dbReference type="InterPro" id="IPR019826">
    <property type="entry name" value="Carboxylesterase_B_AS"/>
</dbReference>
<dbReference type="PANTHER" id="PTHR11559">
    <property type="entry name" value="CARBOXYLESTERASE"/>
    <property type="match status" value="1"/>
</dbReference>
<dbReference type="InterPro" id="IPR050309">
    <property type="entry name" value="Type-B_Carboxylest/Lipase"/>
</dbReference>
<dbReference type="InterPro" id="IPR002168">
    <property type="entry name" value="Lipase_GDXG_HIS_AS"/>
</dbReference>
<dbReference type="GO" id="GO:0016787">
    <property type="term" value="F:hydrolase activity"/>
    <property type="evidence" value="ECO:0007669"/>
    <property type="project" value="UniProtKB-KW"/>
</dbReference>
<dbReference type="Proteomes" id="UP000256645">
    <property type="component" value="Unassembled WGS sequence"/>
</dbReference>
<dbReference type="PROSITE" id="PS00122">
    <property type="entry name" value="CARBOXYLESTERASE_B_1"/>
    <property type="match status" value="1"/>
</dbReference>
<proteinExistence type="inferred from homology"/>
<accession>A0A3D8QNN9</accession>
<dbReference type="AlphaFoldDB" id="A0A3D8QNN9"/>
<dbReference type="InterPro" id="IPR029058">
    <property type="entry name" value="AB_hydrolase_fold"/>
</dbReference>